<dbReference type="GO" id="GO:0016192">
    <property type="term" value="P:vesicle-mediated transport"/>
    <property type="evidence" value="ECO:0007669"/>
    <property type="project" value="InterPro"/>
</dbReference>
<sequence>MASSIHFLDIKGKPLLTKDYKGDIPVTALERFPLLVLQGSSDEYNTKPVFQDRGVSYAYLIHNDLYILALARGNVNIYSIMVFLRRLIEVLESYVKRLVEESIRDNFSIIYELLDEMVDFGTPQISDVQMLKQYIKVKHFKLEELINPIKALDNDQKVKVPMALTNSISWRSEGIFYKKNEAFLDVVEAINMTVTTTGQVITSEILGKIKIRSQLSGMPDLRLGINEKFLNAGLDRLNGGTENLTNDFGLEDIKFHQCVRLAKFENDKIITFIPPDGEFELMNYRILSPPNLVPLILVDYKLQNHSNTRLELFVRLKTNFKRRLTCSNLELLIPCPDDIDSPSFQTSATTSKCKIKYVPEKSAILWRFKSIPGGKDYSMIAELNLPSVKLQENEDQLKKITKKPIKVNFQIPYFTTSGLQVRYLRINEPKLQYKSYPWVRYVTQSGDDYIIRLK</sequence>
<protein>
    <submittedName>
        <fullName evidence="7">BA75_04456T0</fullName>
    </submittedName>
</protein>
<evidence type="ECO:0000256" key="1">
    <source>
        <dbReference type="ARBA" id="ARBA00004308"/>
    </source>
</evidence>
<dbReference type="PROSITE" id="PS51072">
    <property type="entry name" value="MHD"/>
    <property type="match status" value="1"/>
</dbReference>
<keyword evidence="4" id="KW-0472">Membrane</keyword>
<dbReference type="InterPro" id="IPR001392">
    <property type="entry name" value="Clathrin_mu"/>
</dbReference>
<reference evidence="7 8" key="1">
    <citation type="submission" date="2016-02" db="EMBL/GenBank/DDBJ databases">
        <title>Comparative genomic and transcriptomic foundation for Pichia pastoris.</title>
        <authorList>
            <person name="Love K.R."/>
            <person name="Shah K.A."/>
            <person name="Whittaker C.A."/>
            <person name="Wu J."/>
            <person name="Bartlett M.C."/>
            <person name="Ma D."/>
            <person name="Leeson R.L."/>
            <person name="Priest M."/>
            <person name="Young S.K."/>
            <person name="Love J.C."/>
        </authorList>
    </citation>
    <scope>NUCLEOTIDE SEQUENCE [LARGE SCALE GENOMIC DNA]</scope>
    <source>
        <strain evidence="7 8">ATCC 28485</strain>
    </source>
</reference>
<gene>
    <name evidence="7" type="primary">APM1</name>
    <name evidence="7" type="ORF">ATY40_BA7504456</name>
</gene>
<evidence type="ECO:0000313" key="7">
    <source>
        <dbReference type="EMBL" id="ANZ77743.1"/>
    </source>
</evidence>
<evidence type="ECO:0000256" key="4">
    <source>
        <dbReference type="ARBA" id="ARBA00023136"/>
    </source>
</evidence>
<dbReference type="PROSITE" id="PS00990">
    <property type="entry name" value="CLAT_ADAPTOR_M_1"/>
    <property type="match status" value="1"/>
</dbReference>
<dbReference type="SUPFAM" id="SSF64356">
    <property type="entry name" value="SNARE-like"/>
    <property type="match status" value="1"/>
</dbReference>
<dbReference type="GO" id="GO:0012505">
    <property type="term" value="C:endomembrane system"/>
    <property type="evidence" value="ECO:0007669"/>
    <property type="project" value="UniProtKB-SubCell"/>
</dbReference>
<dbReference type="InterPro" id="IPR011012">
    <property type="entry name" value="Longin-like_dom_sf"/>
</dbReference>
<dbReference type="PROSITE" id="PS00991">
    <property type="entry name" value="CLAT_ADAPTOR_M_2"/>
    <property type="match status" value="1"/>
</dbReference>
<dbReference type="InterPro" id="IPR036168">
    <property type="entry name" value="AP2_Mu_C_sf"/>
</dbReference>
<dbReference type="EMBL" id="CP014587">
    <property type="protein sequence ID" value="ANZ77743.1"/>
    <property type="molecule type" value="Genomic_DNA"/>
</dbReference>
<dbReference type="CDD" id="cd09250">
    <property type="entry name" value="AP-1_Mu1_Cterm"/>
    <property type="match status" value="1"/>
</dbReference>
<dbReference type="Pfam" id="PF00928">
    <property type="entry name" value="Adap_comp_sub"/>
    <property type="match status" value="1"/>
</dbReference>
<dbReference type="GO" id="GO:0030131">
    <property type="term" value="C:clathrin adaptor complex"/>
    <property type="evidence" value="ECO:0007669"/>
    <property type="project" value="UniProtKB-UniRule"/>
</dbReference>
<evidence type="ECO:0000256" key="2">
    <source>
        <dbReference type="ARBA" id="ARBA00022448"/>
    </source>
</evidence>
<dbReference type="PANTHER" id="PTHR10529">
    <property type="entry name" value="AP COMPLEX SUBUNIT MU"/>
    <property type="match status" value="1"/>
</dbReference>
<accession>A0A1B2JIE2</accession>
<dbReference type="Gene3D" id="3.30.450.60">
    <property type="match status" value="1"/>
</dbReference>
<dbReference type="PRINTS" id="PR00314">
    <property type="entry name" value="CLATHRINADPT"/>
</dbReference>
<dbReference type="InterPro" id="IPR050431">
    <property type="entry name" value="Adaptor_comp_med_subunit"/>
</dbReference>
<dbReference type="AlphaFoldDB" id="A0A1B2JIE2"/>
<feature type="domain" description="MHD" evidence="6">
    <location>
        <begin position="179"/>
        <end position="452"/>
    </location>
</feature>
<keyword evidence="3 5" id="KW-0653">Protein transport</keyword>
<keyword evidence="2 5" id="KW-0813">Transport</keyword>
<evidence type="ECO:0000313" key="8">
    <source>
        <dbReference type="Proteomes" id="UP000094565"/>
    </source>
</evidence>
<comment type="subcellular location">
    <subcellularLocation>
        <location evidence="1">Endomembrane system</location>
    </subcellularLocation>
</comment>
<name>A0A1B2JIE2_PICPA</name>
<dbReference type="GO" id="GO:0006886">
    <property type="term" value="P:intracellular protein transport"/>
    <property type="evidence" value="ECO:0007669"/>
    <property type="project" value="UniProtKB-UniRule"/>
</dbReference>
<organism evidence="7 8">
    <name type="scientific">Komagataella pastoris</name>
    <name type="common">Yeast</name>
    <name type="synonym">Pichia pastoris</name>
    <dbReference type="NCBI Taxonomy" id="4922"/>
    <lineage>
        <taxon>Eukaryota</taxon>
        <taxon>Fungi</taxon>
        <taxon>Dikarya</taxon>
        <taxon>Ascomycota</taxon>
        <taxon>Saccharomycotina</taxon>
        <taxon>Pichiomycetes</taxon>
        <taxon>Pichiales</taxon>
        <taxon>Pichiaceae</taxon>
        <taxon>Komagataella</taxon>
    </lineage>
</organism>
<dbReference type="Gene3D" id="2.60.40.1170">
    <property type="entry name" value="Mu homology domain, subdomain B"/>
    <property type="match status" value="2"/>
</dbReference>
<dbReference type="Proteomes" id="UP000094565">
    <property type="component" value="Chromosome 4"/>
</dbReference>
<evidence type="ECO:0000256" key="5">
    <source>
        <dbReference type="PIRNR" id="PIRNR005992"/>
    </source>
</evidence>
<dbReference type="InterPro" id="IPR028565">
    <property type="entry name" value="MHD"/>
</dbReference>
<dbReference type="FunFam" id="3.30.450.60:FF:000002">
    <property type="entry name" value="AP-2 complex subunit mu, putative"/>
    <property type="match status" value="1"/>
</dbReference>
<dbReference type="SUPFAM" id="SSF49447">
    <property type="entry name" value="Second domain of Mu2 adaptin subunit (ap50) of ap2 adaptor"/>
    <property type="match status" value="1"/>
</dbReference>
<dbReference type="PIRSF" id="PIRSF005992">
    <property type="entry name" value="Clathrin_mu"/>
    <property type="match status" value="1"/>
</dbReference>
<comment type="similarity">
    <text evidence="5">Belongs to the adaptor complexes medium subunit family.</text>
</comment>
<evidence type="ECO:0000256" key="3">
    <source>
        <dbReference type="ARBA" id="ARBA00022927"/>
    </source>
</evidence>
<dbReference type="OrthoDB" id="10259133at2759"/>
<proteinExistence type="inferred from homology"/>
<keyword evidence="8" id="KW-1185">Reference proteome</keyword>
<evidence type="ECO:0000259" key="6">
    <source>
        <dbReference type="PROSITE" id="PS51072"/>
    </source>
</evidence>
<dbReference type="InterPro" id="IPR018240">
    <property type="entry name" value="Clathrin_mu_CS"/>
</dbReference>